<feature type="coiled-coil region" evidence="1">
    <location>
        <begin position="356"/>
        <end position="404"/>
    </location>
</feature>
<dbReference type="Gene3D" id="3.40.50.300">
    <property type="entry name" value="P-loop containing nucleotide triphosphate hydrolases"/>
    <property type="match status" value="1"/>
</dbReference>
<dbReference type="InterPro" id="IPR027417">
    <property type="entry name" value="P-loop_NTPase"/>
</dbReference>
<feature type="coiled-coil region" evidence="1">
    <location>
        <begin position="502"/>
        <end position="540"/>
    </location>
</feature>
<reference evidence="3 4" key="1">
    <citation type="submission" date="2016-02" db="EMBL/GenBank/DDBJ databases">
        <title>Genome analysis of coral dinoflagellate symbionts highlights evolutionary adaptations to a symbiotic lifestyle.</title>
        <authorList>
            <person name="Aranda M."/>
            <person name="Li Y."/>
            <person name="Liew Y.J."/>
            <person name="Baumgarten S."/>
            <person name="Simakov O."/>
            <person name="Wilson M."/>
            <person name="Piel J."/>
            <person name="Ashoor H."/>
            <person name="Bougouffa S."/>
            <person name="Bajic V.B."/>
            <person name="Ryu T."/>
            <person name="Ravasi T."/>
            <person name="Bayer T."/>
            <person name="Micklem G."/>
            <person name="Kim H."/>
            <person name="Bhak J."/>
            <person name="Lajeunesse T.C."/>
            <person name="Voolstra C.R."/>
        </authorList>
    </citation>
    <scope>NUCLEOTIDE SEQUENCE [LARGE SCALE GENOMIC DNA]</scope>
    <source>
        <strain evidence="3 4">CCMP2467</strain>
    </source>
</reference>
<dbReference type="AlphaFoldDB" id="A0A1Q9BTA9"/>
<dbReference type="Proteomes" id="UP000186817">
    <property type="component" value="Unassembled WGS sequence"/>
</dbReference>
<dbReference type="Pfam" id="PF20288">
    <property type="entry name" value="MC2"/>
    <property type="match status" value="1"/>
</dbReference>
<dbReference type="InterPro" id="IPR038729">
    <property type="entry name" value="Rad50/SbcC_AAA"/>
</dbReference>
<keyword evidence="1" id="KW-0175">Coiled coil</keyword>
<feature type="domain" description="Rad50/SbcC-type AAA" evidence="2">
    <location>
        <begin position="153"/>
        <end position="398"/>
    </location>
</feature>
<evidence type="ECO:0000256" key="1">
    <source>
        <dbReference type="SAM" id="Coils"/>
    </source>
</evidence>
<protein>
    <recommendedName>
        <fullName evidence="2">Rad50/SbcC-type AAA domain-containing protein</fullName>
    </recommendedName>
</protein>
<dbReference type="SUPFAM" id="SSF52540">
    <property type="entry name" value="P-loop containing nucleoside triphosphate hydrolases"/>
    <property type="match status" value="1"/>
</dbReference>
<dbReference type="Pfam" id="PF13476">
    <property type="entry name" value="AAA_23"/>
    <property type="match status" value="1"/>
</dbReference>
<dbReference type="InterPro" id="IPR046904">
    <property type="entry name" value="ABC-3C_MC2"/>
</dbReference>
<dbReference type="GO" id="GO:0016887">
    <property type="term" value="F:ATP hydrolysis activity"/>
    <property type="evidence" value="ECO:0007669"/>
    <property type="project" value="InterPro"/>
</dbReference>
<evidence type="ECO:0000313" key="4">
    <source>
        <dbReference type="Proteomes" id="UP000186817"/>
    </source>
</evidence>
<dbReference type="GO" id="GO:0006302">
    <property type="term" value="P:double-strand break repair"/>
    <property type="evidence" value="ECO:0007669"/>
    <property type="project" value="InterPro"/>
</dbReference>
<sequence length="757" mass="84180">MDSDHSPSPFNSTLETGVRSLAILHAAYPAAFDLQRLVEMDYLVVHSGDAGGPESLHAPLPLRAGELLVRHGLIEKGLILMMSRGLVRRLLAQEGFNYVAGEAAAPFVASLNDEYSSDLKERAAWAVQRFADMPTEEVRRFTHQRWRMSDAYLQLRNIRFHGPKAKAELEFKSGVNVICGASDTGKSFLADSIDFMLGGSALKEIPEREKYDQISLRLAAIGGDDFKLQRSMSGGNFQLFDLSEGDDSAPKTLKQNHAHDREDNLSGYLLGKIGLLGKRILKSKAKGTTQSLSFRNLARLVIVQEGEIQRTGSPFWSGQYTTQTSEIATVKLLLTGIDDSSVVPDADQSPDNSRQIALIDELLSDLQTEIEDLGEDKTDLEEQLERLERSIENRREELSISQKTLDTLVSERRNLFEGKQEVSDRLDEISDLFARFELLSDHYDVDLKRLTAIQESGSMFVHVEQVACPLCGAEPDAQHLQETCDGDVEAIVAAATAEIGKIQRLQSELDSTISDLNAEFEELQESLNNVDAEYDALNKKIQESVWPDVTGVRASFSALIEERSIVQKATDLFVRHNNLTVRKNRLLDEEAGNDPKNTDVVTGIPESTAYSFSSKVSEILKAWHFPGECHVYYDKSSSDFVIDGKPRSSRGKGLRAITHAAVNIALLEFCQSRGLSHPGFVVLDSPLLAYFKPEGDEDLALKGTDLKERFYDYLIEHHGQDSQVIIIENQHPPARIEEKVVLTVFTGNPNTGRFGLL</sequence>
<evidence type="ECO:0000313" key="3">
    <source>
        <dbReference type="EMBL" id="OLP73921.1"/>
    </source>
</evidence>
<proteinExistence type="predicted"/>
<comment type="caution">
    <text evidence="3">The sequence shown here is derived from an EMBL/GenBank/DDBJ whole genome shotgun (WGS) entry which is preliminary data.</text>
</comment>
<accession>A0A1Q9BTA9</accession>
<gene>
    <name evidence="3" type="ORF">AK812_SmicGene46688</name>
</gene>
<name>A0A1Q9BTA9_SYMMI</name>
<organism evidence="3 4">
    <name type="scientific">Symbiodinium microadriaticum</name>
    <name type="common">Dinoflagellate</name>
    <name type="synonym">Zooxanthella microadriatica</name>
    <dbReference type="NCBI Taxonomy" id="2951"/>
    <lineage>
        <taxon>Eukaryota</taxon>
        <taxon>Sar</taxon>
        <taxon>Alveolata</taxon>
        <taxon>Dinophyceae</taxon>
        <taxon>Suessiales</taxon>
        <taxon>Symbiodiniaceae</taxon>
        <taxon>Symbiodinium</taxon>
    </lineage>
</organism>
<dbReference type="EMBL" id="LSRX01004533">
    <property type="protein sequence ID" value="OLP73921.1"/>
    <property type="molecule type" value="Genomic_DNA"/>
</dbReference>
<keyword evidence="4" id="KW-1185">Reference proteome</keyword>
<evidence type="ECO:0000259" key="2">
    <source>
        <dbReference type="Pfam" id="PF13476"/>
    </source>
</evidence>